<proteinExistence type="inferred from homology"/>
<dbReference type="EMBL" id="CP000852">
    <property type="protein sequence ID" value="ABW01126.1"/>
    <property type="molecule type" value="Genomic_DNA"/>
</dbReference>
<dbReference type="PRINTS" id="PR00756">
    <property type="entry name" value="ALADIPTASE"/>
</dbReference>
<evidence type="ECO:0000256" key="5">
    <source>
        <dbReference type="ARBA" id="ARBA00022723"/>
    </source>
</evidence>
<dbReference type="GO" id="GO:0006508">
    <property type="term" value="P:proteolysis"/>
    <property type="evidence" value="ECO:0007669"/>
    <property type="project" value="UniProtKB-KW"/>
</dbReference>
<gene>
    <name evidence="12" type="ordered locus">Cmaq_0278</name>
</gene>
<dbReference type="Gene3D" id="2.60.40.1730">
    <property type="entry name" value="tricorn interacting facor f3 domain"/>
    <property type="match status" value="1"/>
</dbReference>
<keyword evidence="5" id="KW-0479">Metal-binding</keyword>
<dbReference type="GO" id="GO:0005615">
    <property type="term" value="C:extracellular space"/>
    <property type="evidence" value="ECO:0007669"/>
    <property type="project" value="TreeGrafter"/>
</dbReference>
<dbReference type="Pfam" id="PF03130">
    <property type="entry name" value="HEAT_PBS"/>
    <property type="match status" value="1"/>
</dbReference>
<reference evidence="12 13" key="1">
    <citation type="submission" date="2007-10" db="EMBL/GenBank/DDBJ databases">
        <title>Complete sequence of Caldivirga maquilingensis IC-167.</title>
        <authorList>
            <consortium name="US DOE Joint Genome Institute"/>
            <person name="Copeland A."/>
            <person name="Lucas S."/>
            <person name="Lapidus A."/>
            <person name="Barry K."/>
            <person name="Glavina del Rio T."/>
            <person name="Dalin E."/>
            <person name="Tice H."/>
            <person name="Pitluck S."/>
            <person name="Saunders E."/>
            <person name="Brettin T."/>
            <person name="Bruce D."/>
            <person name="Detter J.C."/>
            <person name="Han C."/>
            <person name="Schmutz J."/>
            <person name="Larimer F."/>
            <person name="Land M."/>
            <person name="Hauser L."/>
            <person name="Kyrpides N."/>
            <person name="Ivanova N."/>
            <person name="Biddle J.F."/>
            <person name="Zhang Z."/>
            <person name="Fitz-Gibbon S.T."/>
            <person name="Lowe T.M."/>
            <person name="Saltikov C."/>
            <person name="House C.H."/>
            <person name="Richardson P."/>
        </authorList>
    </citation>
    <scope>NUCLEOTIDE SEQUENCE [LARGE SCALE GENOMIC DNA]</scope>
    <source>
        <strain evidence="13">ATCC 700844 / DSM 13496 / JCM 10307 / IC-167</strain>
    </source>
</reference>
<dbReference type="InterPro" id="IPR050344">
    <property type="entry name" value="Peptidase_M1_aminopeptidases"/>
</dbReference>
<dbReference type="InterPro" id="IPR011989">
    <property type="entry name" value="ARM-like"/>
</dbReference>
<feature type="domain" description="Peptidase M1 membrane alanine aminopeptidase" evidence="10">
    <location>
        <begin position="234"/>
        <end position="452"/>
    </location>
</feature>
<accession>A8MAU0</accession>
<dbReference type="SUPFAM" id="SSF55486">
    <property type="entry name" value="Metalloproteases ('zincins'), catalytic domain"/>
    <property type="match status" value="1"/>
</dbReference>
<dbReference type="STRING" id="397948.Cmaq_0278"/>
<keyword evidence="4" id="KW-0645">Protease</keyword>
<evidence type="ECO:0000256" key="6">
    <source>
        <dbReference type="ARBA" id="ARBA00022801"/>
    </source>
</evidence>
<dbReference type="Pfam" id="PF13646">
    <property type="entry name" value="HEAT_2"/>
    <property type="match status" value="1"/>
</dbReference>
<comment type="cofactor">
    <cofactor evidence="1">
        <name>Zn(2+)</name>
        <dbReference type="ChEBI" id="CHEBI:29105"/>
    </cofactor>
</comment>
<dbReference type="InterPro" id="IPR042097">
    <property type="entry name" value="Aminopeptidase_N-like_N_sf"/>
</dbReference>
<keyword evidence="3 12" id="KW-0031">Aminopeptidase</keyword>
<dbReference type="RefSeq" id="WP_012185346.1">
    <property type="nucleotide sequence ID" value="NC_009954.1"/>
</dbReference>
<keyword evidence="13" id="KW-1185">Reference proteome</keyword>
<keyword evidence="8" id="KW-0482">Metalloprotease</keyword>
<dbReference type="Proteomes" id="UP000001137">
    <property type="component" value="Chromosome"/>
</dbReference>
<evidence type="ECO:0000259" key="10">
    <source>
        <dbReference type="Pfam" id="PF01433"/>
    </source>
</evidence>
<dbReference type="AlphaFoldDB" id="A8MAU0"/>
<dbReference type="Pfam" id="PF01433">
    <property type="entry name" value="Peptidase_M1"/>
    <property type="match status" value="1"/>
</dbReference>
<keyword evidence="9" id="KW-0175">Coiled coil</keyword>
<dbReference type="SUPFAM" id="SSF63737">
    <property type="entry name" value="Leukotriene A4 hydrolase N-terminal domain"/>
    <property type="match status" value="1"/>
</dbReference>
<protein>
    <submittedName>
        <fullName evidence="12">Peptidase M1 membrane alanine aminopeptidase</fullName>
    </submittedName>
</protein>
<dbReference type="CDD" id="cd09603">
    <property type="entry name" value="M1_APN_like"/>
    <property type="match status" value="1"/>
</dbReference>
<dbReference type="PANTHER" id="PTHR11533">
    <property type="entry name" value="PROTEASE M1 ZINC METALLOPROTEASE"/>
    <property type="match status" value="1"/>
</dbReference>
<evidence type="ECO:0000259" key="11">
    <source>
        <dbReference type="Pfam" id="PF17900"/>
    </source>
</evidence>
<evidence type="ECO:0000256" key="1">
    <source>
        <dbReference type="ARBA" id="ARBA00001947"/>
    </source>
</evidence>
<dbReference type="InterPro" id="IPR014782">
    <property type="entry name" value="Peptidase_M1_dom"/>
</dbReference>
<dbReference type="HOGENOM" id="CLU_014298_0_1_2"/>
<feature type="domain" description="Aminopeptidase N-like N-terminal" evidence="11">
    <location>
        <begin position="33"/>
        <end position="199"/>
    </location>
</feature>
<evidence type="ECO:0000256" key="2">
    <source>
        <dbReference type="ARBA" id="ARBA00010136"/>
    </source>
</evidence>
<evidence type="ECO:0000313" key="12">
    <source>
        <dbReference type="EMBL" id="ABW01126.1"/>
    </source>
</evidence>
<dbReference type="GO" id="GO:0043171">
    <property type="term" value="P:peptide catabolic process"/>
    <property type="evidence" value="ECO:0007669"/>
    <property type="project" value="TreeGrafter"/>
</dbReference>
<dbReference type="Pfam" id="PF17900">
    <property type="entry name" value="Peptidase_M1_N"/>
    <property type="match status" value="1"/>
</dbReference>
<dbReference type="InterPro" id="IPR004155">
    <property type="entry name" value="PBS_lyase_HEAT"/>
</dbReference>
<dbReference type="GO" id="GO:0016020">
    <property type="term" value="C:membrane"/>
    <property type="evidence" value="ECO:0007669"/>
    <property type="project" value="TreeGrafter"/>
</dbReference>
<evidence type="ECO:0000256" key="4">
    <source>
        <dbReference type="ARBA" id="ARBA00022670"/>
    </source>
</evidence>
<evidence type="ECO:0000256" key="7">
    <source>
        <dbReference type="ARBA" id="ARBA00022833"/>
    </source>
</evidence>
<dbReference type="InterPro" id="IPR027268">
    <property type="entry name" value="Peptidase_M4/M1_CTD_sf"/>
</dbReference>
<comment type="similarity">
    <text evidence="2">Belongs to the peptidase M1 family.</text>
</comment>
<evidence type="ECO:0000256" key="9">
    <source>
        <dbReference type="SAM" id="Coils"/>
    </source>
</evidence>
<dbReference type="GO" id="GO:0008270">
    <property type="term" value="F:zinc ion binding"/>
    <property type="evidence" value="ECO:0007669"/>
    <property type="project" value="InterPro"/>
</dbReference>
<evidence type="ECO:0000313" key="13">
    <source>
        <dbReference type="Proteomes" id="UP000001137"/>
    </source>
</evidence>
<sequence length="846" mass="96225">MSFEKATYLMGRGFTYPDYEPQYQRYYGYIIKHLSLTLRLNLSEKSIQGDARYIINVINDKGYLDFDAAEMNITSVTVNDSPTRFEYDGRSLRVYLNKGGEVAVAISYSAKPRNGVHFILPDEHYPNRRPVIWTQGESEDNHYWIPLPDYPSMKFTSELTIIVPKPLTAVSNGYLVESRDLGGETLWHWRLDKPHSSYLIAFAAAEFDVIKDNCGGIEVEHYVPKGYGELAKFSFHRICDMINFFSEYTGVKYPWPNYKHAVVSEFGGGMENTTVTILTDTTLHDEHAQCPGAKFPCPGSEDFSSDGLVAHELAHQWFGDLVTTRDWGNIWLNEAFATYMEALYTMHAKGLDEFIYELYNNLKAYLNEYRRYSRPIVTKLYKYPEEMFDRHTYEKGSLVLHTLRNIIGEENFRKGINMFLTRYAYGNAETEDFRRVMEEAAARPLDWFFNQFVYSAGHPSIKYSWSYDSGYLRINISQTQGEDSYPVYRIPIELEVGYQDGSTELIKINLESRDNTIYLPVKGRPAYICLDPGFKVAIKSVTSSKSVEETRAELRSSNVACRLEAIESLARDTSLRSIEALTEALLNDKFWGVRAEAARALGKLGVSDAVKPLINALNVEKHPRVRRAIVEALGNFKGNGDAAKVLASILVNSGESYYVRSNAAEALGKIGIRDYFNELVKALDYPSHNNVITQGALRGLAELGGDDAVEVILRYTQLGYPTLVRATAAQLLGRFVDNRRVYDRLMELLRDQYMRVASSALSAVEYSMDPRFLGILDSIASGAAPGFIAAELSGRFRRYARDVAVKIREQLSKGTEYARLREEIEQVREEQRRLVDRVSRLEAKAQ</sequence>
<dbReference type="KEGG" id="cma:Cmaq_0278"/>
<keyword evidence="6" id="KW-0378">Hydrolase</keyword>
<keyword evidence="7" id="KW-0862">Zinc</keyword>
<dbReference type="eggNOG" id="arCOG02969">
    <property type="taxonomic scope" value="Archaea"/>
</dbReference>
<dbReference type="GeneID" id="5708831"/>
<dbReference type="InterPro" id="IPR045357">
    <property type="entry name" value="Aminopeptidase_N-like_N"/>
</dbReference>
<dbReference type="Gene3D" id="1.10.390.10">
    <property type="entry name" value="Neutral Protease Domain 2"/>
    <property type="match status" value="1"/>
</dbReference>
<dbReference type="SMART" id="SM00567">
    <property type="entry name" value="EZ_HEAT"/>
    <property type="match status" value="5"/>
</dbReference>
<dbReference type="GO" id="GO:0005737">
    <property type="term" value="C:cytoplasm"/>
    <property type="evidence" value="ECO:0007669"/>
    <property type="project" value="TreeGrafter"/>
</dbReference>
<evidence type="ECO:0000256" key="3">
    <source>
        <dbReference type="ARBA" id="ARBA00022438"/>
    </source>
</evidence>
<dbReference type="InterPro" id="IPR001930">
    <property type="entry name" value="Peptidase_M1"/>
</dbReference>
<dbReference type="FunFam" id="1.10.390.10:FF:000013">
    <property type="entry name" value="Aminopeptidase N"/>
    <property type="match status" value="1"/>
</dbReference>
<organism evidence="12 13">
    <name type="scientific">Caldivirga maquilingensis (strain ATCC 700844 / DSM 13496 / JCM 10307 / IC-167)</name>
    <dbReference type="NCBI Taxonomy" id="397948"/>
    <lineage>
        <taxon>Archaea</taxon>
        <taxon>Thermoproteota</taxon>
        <taxon>Thermoprotei</taxon>
        <taxon>Thermoproteales</taxon>
        <taxon>Thermoproteaceae</taxon>
        <taxon>Caldivirga</taxon>
    </lineage>
</organism>
<dbReference type="GO" id="GO:0070006">
    <property type="term" value="F:metalloaminopeptidase activity"/>
    <property type="evidence" value="ECO:0007669"/>
    <property type="project" value="TreeGrafter"/>
</dbReference>
<dbReference type="PANTHER" id="PTHR11533:SF174">
    <property type="entry name" value="PUROMYCIN-SENSITIVE AMINOPEPTIDASE-RELATED"/>
    <property type="match status" value="1"/>
</dbReference>
<feature type="coiled-coil region" evidence="9">
    <location>
        <begin position="817"/>
        <end position="844"/>
    </location>
</feature>
<dbReference type="SUPFAM" id="SSF48371">
    <property type="entry name" value="ARM repeat"/>
    <property type="match status" value="2"/>
</dbReference>
<dbReference type="Gene3D" id="1.25.10.10">
    <property type="entry name" value="Leucine-rich Repeat Variant"/>
    <property type="match status" value="2"/>
</dbReference>
<dbReference type="GO" id="GO:0042277">
    <property type="term" value="F:peptide binding"/>
    <property type="evidence" value="ECO:0007669"/>
    <property type="project" value="TreeGrafter"/>
</dbReference>
<dbReference type="OrthoDB" id="139771at2157"/>
<dbReference type="InterPro" id="IPR016024">
    <property type="entry name" value="ARM-type_fold"/>
</dbReference>
<evidence type="ECO:0000256" key="8">
    <source>
        <dbReference type="ARBA" id="ARBA00023049"/>
    </source>
</evidence>
<name>A8MAU0_CALMQ</name>